<evidence type="ECO:0000313" key="4">
    <source>
        <dbReference type="EMBL" id="QEM99740.1"/>
    </source>
</evidence>
<protein>
    <submittedName>
        <fullName evidence="4">TIGR03016 family PEP-CTERM system-associated outer membrane protein</fullName>
    </submittedName>
    <submittedName>
        <fullName evidence="3">Uncharacterized protein (PEP-CTERM system associated)</fullName>
    </submittedName>
</protein>
<name>A0A5C1PX20_9BURK</name>
<dbReference type="SUPFAM" id="SSF56935">
    <property type="entry name" value="Porins"/>
    <property type="match status" value="1"/>
</dbReference>
<evidence type="ECO:0000313" key="5">
    <source>
        <dbReference type="Proteomes" id="UP000323522"/>
    </source>
</evidence>
<dbReference type="InterPro" id="IPR017467">
    <property type="entry name" value="CHP03016_PEP-CTERM"/>
</dbReference>
<feature type="chain" id="PRO_5044618699" evidence="2">
    <location>
        <begin position="35"/>
        <end position="571"/>
    </location>
</feature>
<dbReference type="AlphaFoldDB" id="A0A5C1PX20"/>
<dbReference type="OrthoDB" id="8522878at2"/>
<feature type="signal peptide" evidence="2">
    <location>
        <begin position="1"/>
        <end position="34"/>
    </location>
</feature>
<gene>
    <name evidence="3" type="ORF">ABIC99_003579</name>
    <name evidence="4" type="ORF">EWH46_02425</name>
</gene>
<organism evidence="4 5">
    <name type="scientific">Sphaerotilus sulfidivorans</name>
    <dbReference type="NCBI Taxonomy" id="639200"/>
    <lineage>
        <taxon>Bacteria</taxon>
        <taxon>Pseudomonadati</taxon>
        <taxon>Pseudomonadota</taxon>
        <taxon>Betaproteobacteria</taxon>
        <taxon>Burkholderiales</taxon>
        <taxon>Sphaerotilaceae</taxon>
        <taxon>Sphaerotilus</taxon>
    </lineage>
</organism>
<dbReference type="Proteomes" id="UP001549111">
    <property type="component" value="Unassembled WGS sequence"/>
</dbReference>
<sequence>MAITTPRERLKLLRPAPVALLATALLGVALPLQAQPVDAAAAAAAGGAGAVPASRATQITTPDPLQGLAGPGAAPMPAAASAPARGWRVAPAVKAVVNATNNVGLQSSDRAYGIVTTVTPQLQLLGTGPDYRLNGNLAADLVTYLGRIGTDRIFPRGQITLNTRLVDRLFFVDAELGADTTSSTPFDLIGDGTTVYTGSNTVTRQRLSPYIDRELSPTSRLVARSDNTWSQGNGTGTAAAQGADADAHVRTDTVRFDERPLPAGMRAEYNRQATRYRDGGSGLVLATGRLSLLYAPDPVLTLGLTGGTDSANYGTNQVSETLRGVALRWAPSERTVFDSLVEKRFFGTGWNAALTHRSPFMALSVAATRQASTFASRLGTLQAGGDVASMIDAMLQTRILDEATRQAAVQDLIAKRGLSSSLGGPVDLYSRTVQIQQGLNVTLALVGVRHTVTMRIYQTKLEDYRGATEDANSVLGLASDSIQRGMTISLGRRLDPDTTATVTLTRARAEGIGANASLGTRSGTILRLGLSHALSPRTTVTGALRHQNGSTSLVGNDASETGLSAGVLHRF</sequence>
<evidence type="ECO:0000313" key="3">
    <source>
        <dbReference type="EMBL" id="MET3605746.1"/>
    </source>
</evidence>
<evidence type="ECO:0000256" key="1">
    <source>
        <dbReference type="SAM" id="MobiDB-lite"/>
    </source>
</evidence>
<evidence type="ECO:0000256" key="2">
    <source>
        <dbReference type="SAM" id="SignalP"/>
    </source>
</evidence>
<dbReference type="NCBIfam" id="TIGR03016">
    <property type="entry name" value="pepcterm_hypo_1"/>
    <property type="match status" value="1"/>
</dbReference>
<dbReference type="EMBL" id="JBEPLS010000022">
    <property type="protein sequence ID" value="MET3605746.1"/>
    <property type="molecule type" value="Genomic_DNA"/>
</dbReference>
<reference evidence="3 6" key="2">
    <citation type="submission" date="2024-06" db="EMBL/GenBank/DDBJ databases">
        <title>Genomic Encyclopedia of Type Strains, Phase IV (KMG-IV): sequencing the most valuable type-strain genomes for metagenomic binning, comparative biology and taxonomic classification.</title>
        <authorList>
            <person name="Goeker M."/>
        </authorList>
    </citation>
    <scope>NUCLEOTIDE SEQUENCE [LARGE SCALE GENOMIC DNA]</scope>
    <source>
        <strain evidence="3 6">D-501</strain>
    </source>
</reference>
<keyword evidence="6" id="KW-1185">Reference proteome</keyword>
<evidence type="ECO:0000313" key="6">
    <source>
        <dbReference type="Proteomes" id="UP001549111"/>
    </source>
</evidence>
<dbReference type="KEGG" id="snn:EWH46_02425"/>
<feature type="region of interest" description="Disordered" evidence="1">
    <location>
        <begin position="225"/>
        <end position="248"/>
    </location>
</feature>
<dbReference type="RefSeq" id="WP_149502502.1">
    <property type="nucleotide sequence ID" value="NZ_CP035708.1"/>
</dbReference>
<keyword evidence="2" id="KW-0732">Signal</keyword>
<proteinExistence type="predicted"/>
<reference evidence="4 5" key="1">
    <citation type="submission" date="2019-02" db="EMBL/GenBank/DDBJ databases">
        <title>Complete Genome Sequence and Methylome Analysis of Sphaerotilus natans subsp. sulfidivorans D-507.</title>
        <authorList>
            <person name="Fomenkov A."/>
            <person name="Gridneva E."/>
            <person name="Smolyakov D."/>
            <person name="Dubinina G."/>
            <person name="Vincze T."/>
            <person name="Grabovich M."/>
            <person name="Roberts R.J."/>
        </authorList>
    </citation>
    <scope>NUCLEOTIDE SEQUENCE [LARGE SCALE GENOMIC DNA]</scope>
    <source>
        <strain evidence="4 5">D-507</strain>
    </source>
</reference>
<dbReference type="EMBL" id="CP035708">
    <property type="protein sequence ID" value="QEM99740.1"/>
    <property type="molecule type" value="Genomic_DNA"/>
</dbReference>
<accession>A0A5C1PX20</accession>
<dbReference type="Proteomes" id="UP000323522">
    <property type="component" value="Chromosome"/>
</dbReference>